<feature type="compositionally biased region" description="Basic and acidic residues" evidence="1">
    <location>
        <begin position="228"/>
        <end position="239"/>
    </location>
</feature>
<organism evidence="3">
    <name type="scientific">Rhipicephalus zambeziensis</name>
    <dbReference type="NCBI Taxonomy" id="60191"/>
    <lineage>
        <taxon>Eukaryota</taxon>
        <taxon>Metazoa</taxon>
        <taxon>Ecdysozoa</taxon>
        <taxon>Arthropoda</taxon>
        <taxon>Chelicerata</taxon>
        <taxon>Arachnida</taxon>
        <taxon>Acari</taxon>
        <taxon>Parasitiformes</taxon>
        <taxon>Ixodida</taxon>
        <taxon>Ixodoidea</taxon>
        <taxon>Ixodidae</taxon>
        <taxon>Rhipicephalinae</taxon>
        <taxon>Rhipicephalus</taxon>
        <taxon>Rhipicephalus</taxon>
    </lineage>
</organism>
<accession>A0A224Y7Z7</accession>
<dbReference type="EMBL" id="GFPF01002580">
    <property type="protein sequence ID" value="MAA13726.1"/>
    <property type="molecule type" value="Transcribed_RNA"/>
</dbReference>
<keyword evidence="2" id="KW-0732">Signal</keyword>
<feature type="region of interest" description="Disordered" evidence="1">
    <location>
        <begin position="218"/>
        <end position="239"/>
    </location>
</feature>
<sequence length="239" mass="27518">MKHFVVGTVTGVTFTLLCFLIGCDSDQHRNQEPDGALYRGRKYLNLLNVLNTTEPLYLYYMCTSTGMPECNDTDCFNETYSCEHMRQTDLTNTTYNFTNSALDNSSVWVNTSYTANILQSPWPPTEMQYNSTMGKSNQTYITDMNLTYNEPDTYNCSVFSVTYPSYVEADSELKITYMYVRGPIPNGTMPPDYCQLHFFGHCYQTKPYNWNCSLNKEVQDENGEEEAPETKKFDRSGKK</sequence>
<evidence type="ECO:0000313" key="3">
    <source>
        <dbReference type="EMBL" id="MAA13726.1"/>
    </source>
</evidence>
<evidence type="ECO:0000256" key="1">
    <source>
        <dbReference type="SAM" id="MobiDB-lite"/>
    </source>
</evidence>
<evidence type="ECO:0008006" key="4">
    <source>
        <dbReference type="Google" id="ProtNLM"/>
    </source>
</evidence>
<dbReference type="AlphaFoldDB" id="A0A224Y7Z7"/>
<name>A0A224Y7Z7_9ACAR</name>
<dbReference type="PROSITE" id="PS51257">
    <property type="entry name" value="PROKAR_LIPOPROTEIN"/>
    <property type="match status" value="1"/>
</dbReference>
<evidence type="ECO:0000256" key="2">
    <source>
        <dbReference type="SAM" id="SignalP"/>
    </source>
</evidence>
<feature type="chain" id="PRO_5012691422" description="Lipocalin" evidence="2">
    <location>
        <begin position="26"/>
        <end position="239"/>
    </location>
</feature>
<feature type="signal peptide" evidence="2">
    <location>
        <begin position="1"/>
        <end position="25"/>
    </location>
</feature>
<proteinExistence type="predicted"/>
<reference evidence="3" key="1">
    <citation type="journal article" date="2017" name="Parasit. Vectors">
        <title>Sialotranscriptomics of Rhipicephalus zambeziensis reveals intricate expression profiles of secretory proteins and suggests tight temporal transcriptional regulation during blood-feeding.</title>
        <authorList>
            <person name="de Castro M.H."/>
            <person name="de Klerk D."/>
            <person name="Pienaar R."/>
            <person name="Rees D.J.G."/>
            <person name="Mans B.J."/>
        </authorList>
    </citation>
    <scope>NUCLEOTIDE SEQUENCE</scope>
    <source>
        <tissue evidence="3">Salivary glands</tissue>
    </source>
</reference>
<protein>
    <recommendedName>
        <fullName evidence="4">Lipocalin</fullName>
    </recommendedName>
</protein>